<dbReference type="PROSITE" id="PS52016">
    <property type="entry name" value="TONB_DEPENDENT_REC_3"/>
    <property type="match status" value="1"/>
</dbReference>
<comment type="subcellular location">
    <subcellularLocation>
        <location evidence="1 8">Cell outer membrane</location>
        <topology evidence="1 8">Multi-pass membrane protein</topology>
    </subcellularLocation>
</comment>
<keyword evidence="2 8" id="KW-0813">Transport</keyword>
<dbReference type="InterPro" id="IPR036942">
    <property type="entry name" value="Beta-barrel_TonB_sf"/>
</dbReference>
<dbReference type="KEGG" id="bsan:CHH28_16750"/>
<organism evidence="13 14">
    <name type="scientific">Bacterioplanes sanyensis</name>
    <dbReference type="NCBI Taxonomy" id="1249553"/>
    <lineage>
        <taxon>Bacteria</taxon>
        <taxon>Pseudomonadati</taxon>
        <taxon>Pseudomonadota</taxon>
        <taxon>Gammaproteobacteria</taxon>
        <taxon>Oceanospirillales</taxon>
        <taxon>Oceanospirillaceae</taxon>
        <taxon>Bacterioplanes</taxon>
    </lineage>
</organism>
<protein>
    <submittedName>
        <fullName evidence="13">TonB-dependent receptor</fullName>
    </submittedName>
</protein>
<keyword evidence="14" id="KW-1185">Reference proteome</keyword>
<dbReference type="Gene3D" id="2.170.130.10">
    <property type="entry name" value="TonB-dependent receptor, plug domain"/>
    <property type="match status" value="1"/>
</dbReference>
<evidence type="ECO:0000256" key="2">
    <source>
        <dbReference type="ARBA" id="ARBA00022448"/>
    </source>
</evidence>
<dbReference type="EMBL" id="CP022530">
    <property type="protein sequence ID" value="ASP40224.1"/>
    <property type="molecule type" value="Genomic_DNA"/>
</dbReference>
<comment type="similarity">
    <text evidence="8 9">Belongs to the TonB-dependent receptor family.</text>
</comment>
<evidence type="ECO:0000259" key="12">
    <source>
        <dbReference type="Pfam" id="PF07715"/>
    </source>
</evidence>
<keyword evidence="6 8" id="KW-0472">Membrane</keyword>
<dbReference type="InterPro" id="IPR037066">
    <property type="entry name" value="Plug_dom_sf"/>
</dbReference>
<evidence type="ECO:0000256" key="9">
    <source>
        <dbReference type="RuleBase" id="RU003357"/>
    </source>
</evidence>
<dbReference type="Proteomes" id="UP000202440">
    <property type="component" value="Chromosome"/>
</dbReference>
<evidence type="ECO:0000259" key="11">
    <source>
        <dbReference type="Pfam" id="PF00593"/>
    </source>
</evidence>
<gene>
    <name evidence="13" type="ORF">CHH28_16750</name>
</gene>
<keyword evidence="3 8" id="KW-1134">Transmembrane beta strand</keyword>
<evidence type="ECO:0000256" key="4">
    <source>
        <dbReference type="ARBA" id="ARBA00022692"/>
    </source>
</evidence>
<evidence type="ECO:0000256" key="1">
    <source>
        <dbReference type="ARBA" id="ARBA00004571"/>
    </source>
</evidence>
<accession>A0A222FNY5</accession>
<keyword evidence="13" id="KW-0675">Receptor</keyword>
<feature type="domain" description="TonB-dependent receptor plug" evidence="12">
    <location>
        <begin position="53"/>
        <end position="168"/>
    </location>
</feature>
<evidence type="ECO:0000256" key="7">
    <source>
        <dbReference type="ARBA" id="ARBA00023237"/>
    </source>
</evidence>
<evidence type="ECO:0000256" key="10">
    <source>
        <dbReference type="SAM" id="SignalP"/>
    </source>
</evidence>
<dbReference type="SUPFAM" id="SSF56935">
    <property type="entry name" value="Porins"/>
    <property type="match status" value="1"/>
</dbReference>
<dbReference type="Pfam" id="PF07715">
    <property type="entry name" value="Plug"/>
    <property type="match status" value="1"/>
</dbReference>
<feature type="chain" id="PRO_5012646145" evidence="10">
    <location>
        <begin position="30"/>
        <end position="961"/>
    </location>
</feature>
<keyword evidence="10" id="KW-0732">Signal</keyword>
<dbReference type="GO" id="GO:0009279">
    <property type="term" value="C:cell outer membrane"/>
    <property type="evidence" value="ECO:0007669"/>
    <property type="project" value="UniProtKB-SubCell"/>
</dbReference>
<dbReference type="InterPro" id="IPR012910">
    <property type="entry name" value="Plug_dom"/>
</dbReference>
<proteinExistence type="inferred from homology"/>
<evidence type="ECO:0000313" key="14">
    <source>
        <dbReference type="Proteomes" id="UP000202440"/>
    </source>
</evidence>
<keyword evidence="7 8" id="KW-0998">Cell outer membrane</keyword>
<dbReference type="PANTHER" id="PTHR47234">
    <property type="match status" value="1"/>
</dbReference>
<feature type="signal peptide" evidence="10">
    <location>
        <begin position="1"/>
        <end position="29"/>
    </location>
</feature>
<evidence type="ECO:0000256" key="5">
    <source>
        <dbReference type="ARBA" id="ARBA00023077"/>
    </source>
</evidence>
<sequence length="961" mass="103010">MKKTLLSRAVILGSLGTVALTAMPMVSVAETEEQAVVEEVMVTGSRIQRSTYTSPTPVTVLNADQINAAGATNVAEFLKQIPQAFAETNTSTSNFSSTTAGLNTTSLRNLGAERTLVLVNGRRFVSGTNPGTGYAVDLNSIPTALVERIEILTGGQSAVYGSDAIAGVVNIITRKDIDGVEISVRKGSSFEGGADTTDVELTIGSVFERGNAYVSFGISREGGLEATDRDFSDTDLAAADTNDDGIADSWQPLLSSYPPAGRVTVQDADGNRTNFSGDGSEYGGGFNRAEYRYLTQPLDRKFAAAGLNFQVSDTVKAYAELNYSLVENESNMEPHPFDINADIFGTDVGSGANGIPLDSPIVPQSLRDSILSIDPTVEYITDLGNNAVVRRLAETGARGSEVNRSTIRAVSGLEVQLDNGWVWDSYFNWGQTTQTQSEKGGLNVGRAYQALDVVTDPDTGEIMCRSAAARASGCVPFTPFGEGTITAEQADYLAAPGNFYSEVKQEIYSTSLAGDLPIEMNGYPIAFAVGAEYRKESGQEAVSGFNQVGQGTANRIAPTDGEYDVMDYFAEVSIPVLPGSALELAARVGDYSTVGTQTTWKVGFDAELPADLRFRTVYASAVRAPNVSDLYAGKGETFLTVVDPCDGLGSAEESQSDLVKQNCLADPTVAARIDREGEFVLTQAEAQGTGGFIGGNEDVQEEKSTSFTAGLVWAPIDIDGLNIALDYYDIEVDDAIDQTSRTLVLERCYNKDASSFTADCNGAVYRDPDTGALLQANSGTSNENILRVSGMDIEASYRAQVGPGIMNASVVWNHLLKDEVEGILSGEVRDDRGEVANPENKAIFGVNYLYGDLMVDWRMRYWGEVVDSNDPDVENAAWLGGNMDGSSLNEIDAVMYHDFRVGYDWKGDYNFHVGVKNAFDEEPPILGQGTLSSQENTGMNTDARAYDVVGRAWYAGVKARF</sequence>
<evidence type="ECO:0000313" key="13">
    <source>
        <dbReference type="EMBL" id="ASP40224.1"/>
    </source>
</evidence>
<evidence type="ECO:0000256" key="6">
    <source>
        <dbReference type="ARBA" id="ARBA00023136"/>
    </source>
</evidence>
<dbReference type="OrthoDB" id="9764669at2"/>
<dbReference type="AlphaFoldDB" id="A0A222FNY5"/>
<evidence type="ECO:0000256" key="3">
    <source>
        <dbReference type="ARBA" id="ARBA00022452"/>
    </source>
</evidence>
<reference evidence="13 14" key="1">
    <citation type="submission" date="2017-07" db="EMBL/GenBank/DDBJ databases">
        <title>Annotated genome sequence of Bacterioplanes sanyensis isolated from Red Sea.</title>
        <authorList>
            <person name="Rehman Z.U."/>
        </authorList>
    </citation>
    <scope>NUCLEOTIDE SEQUENCE [LARGE SCALE GENOMIC DNA]</scope>
    <source>
        <strain evidence="13 14">NV9</strain>
    </source>
</reference>
<dbReference type="Pfam" id="PF00593">
    <property type="entry name" value="TonB_dep_Rec_b-barrel"/>
    <property type="match status" value="1"/>
</dbReference>
<keyword evidence="4 8" id="KW-0812">Transmembrane</keyword>
<dbReference type="InterPro" id="IPR039426">
    <property type="entry name" value="TonB-dep_rcpt-like"/>
</dbReference>
<evidence type="ECO:0000256" key="8">
    <source>
        <dbReference type="PROSITE-ProRule" id="PRU01360"/>
    </source>
</evidence>
<dbReference type="InterPro" id="IPR000531">
    <property type="entry name" value="Beta-barrel_TonB"/>
</dbReference>
<dbReference type="RefSeq" id="WP_094061393.1">
    <property type="nucleotide sequence ID" value="NZ_CP022530.1"/>
</dbReference>
<name>A0A222FNY5_9GAMM</name>
<dbReference type="PANTHER" id="PTHR47234:SF2">
    <property type="entry name" value="TONB-DEPENDENT RECEPTOR"/>
    <property type="match status" value="1"/>
</dbReference>
<dbReference type="Gene3D" id="2.40.170.20">
    <property type="entry name" value="TonB-dependent receptor, beta-barrel domain"/>
    <property type="match status" value="1"/>
</dbReference>
<feature type="domain" description="TonB-dependent receptor-like beta-barrel" evidence="11">
    <location>
        <begin position="401"/>
        <end position="917"/>
    </location>
</feature>
<keyword evidence="5 9" id="KW-0798">TonB box</keyword>